<comment type="function">
    <text evidence="1">Potential calcium sensor.</text>
</comment>
<evidence type="ECO:0000259" key="6">
    <source>
        <dbReference type="PROSITE" id="PS50222"/>
    </source>
</evidence>
<dbReference type="SMART" id="SM00054">
    <property type="entry name" value="EFh"/>
    <property type="match status" value="4"/>
</dbReference>
<dbReference type="PROSITE" id="PS50222">
    <property type="entry name" value="EF_HAND_2"/>
    <property type="match status" value="4"/>
</dbReference>
<dbReference type="SUPFAM" id="SSF47473">
    <property type="entry name" value="EF-hand"/>
    <property type="match status" value="1"/>
</dbReference>
<dbReference type="AlphaFoldDB" id="A0A444WT40"/>
<evidence type="ECO:0000256" key="2">
    <source>
        <dbReference type="ARBA" id="ARBA00022723"/>
    </source>
</evidence>
<evidence type="ECO:0000256" key="5">
    <source>
        <dbReference type="SAM" id="MobiDB-lite"/>
    </source>
</evidence>
<dbReference type="InterPro" id="IPR011992">
    <property type="entry name" value="EF-hand-dom_pair"/>
</dbReference>
<dbReference type="FunFam" id="1.10.238.10:FF:000089">
    <property type="entry name" value="calmodulin-like protein 3"/>
    <property type="match status" value="1"/>
</dbReference>
<keyword evidence="3" id="KW-0677">Repeat</keyword>
<dbReference type="Proteomes" id="UP000289738">
    <property type="component" value="Unassembled WGS sequence"/>
</dbReference>
<proteinExistence type="predicted"/>
<evidence type="ECO:0000313" key="8">
    <source>
        <dbReference type="Proteomes" id="UP000289738"/>
    </source>
</evidence>
<feature type="domain" description="EF-hand" evidence="6">
    <location>
        <begin position="66"/>
        <end position="98"/>
    </location>
</feature>
<dbReference type="InterPro" id="IPR039647">
    <property type="entry name" value="EF_hand_pair_protein_CML-like"/>
</dbReference>
<dbReference type="SMR" id="A0A444WT40"/>
<dbReference type="InterPro" id="IPR002048">
    <property type="entry name" value="EF_hand_dom"/>
</dbReference>
<dbReference type="GO" id="GO:0005509">
    <property type="term" value="F:calcium ion binding"/>
    <property type="evidence" value="ECO:0007669"/>
    <property type="project" value="InterPro"/>
</dbReference>
<feature type="domain" description="EF-hand" evidence="6">
    <location>
        <begin position="136"/>
        <end position="171"/>
    </location>
</feature>
<dbReference type="OrthoDB" id="26525at2759"/>
<gene>
    <name evidence="7" type="ORF">Ahy_Scaffold1g106902</name>
</gene>
<organism evidence="7 8">
    <name type="scientific">Arachis hypogaea</name>
    <name type="common">Peanut</name>
    <dbReference type="NCBI Taxonomy" id="3818"/>
    <lineage>
        <taxon>Eukaryota</taxon>
        <taxon>Viridiplantae</taxon>
        <taxon>Streptophyta</taxon>
        <taxon>Embryophyta</taxon>
        <taxon>Tracheophyta</taxon>
        <taxon>Spermatophyta</taxon>
        <taxon>Magnoliopsida</taxon>
        <taxon>eudicotyledons</taxon>
        <taxon>Gunneridae</taxon>
        <taxon>Pentapetalae</taxon>
        <taxon>rosids</taxon>
        <taxon>fabids</taxon>
        <taxon>Fabales</taxon>
        <taxon>Fabaceae</taxon>
        <taxon>Papilionoideae</taxon>
        <taxon>50 kb inversion clade</taxon>
        <taxon>dalbergioids sensu lato</taxon>
        <taxon>Dalbergieae</taxon>
        <taxon>Pterocarpus clade</taxon>
        <taxon>Arachis</taxon>
    </lineage>
</organism>
<accession>A0A444WT40</accession>
<evidence type="ECO:0000256" key="4">
    <source>
        <dbReference type="ARBA" id="ARBA00022837"/>
    </source>
</evidence>
<dbReference type="Gene3D" id="1.10.238.10">
    <property type="entry name" value="EF-hand"/>
    <property type="match status" value="2"/>
</dbReference>
<dbReference type="GO" id="GO:0005737">
    <property type="term" value="C:cytoplasm"/>
    <property type="evidence" value="ECO:0007669"/>
    <property type="project" value="UniProtKB-ARBA"/>
</dbReference>
<sequence length="172" mass="19097">MSKFSFLKSNSRLSSPNKNSFTSRRGSLRPKAEEMKWVFEKFDSNKDGKISVQEYKAAAKALDRGMSDGEAAKAFELMDKDGDGFIELNELMEMFGEGSMKEAEMKKAFEVFDLNGDGKISAEELSQVLKRLGEGCSLSACRKMVKGVDGNGDGFIDFNEFITMMTTTNNEA</sequence>
<protein>
    <recommendedName>
        <fullName evidence="6">EF-hand domain-containing protein</fullName>
    </recommendedName>
</protein>
<feature type="region of interest" description="Disordered" evidence="5">
    <location>
        <begin position="1"/>
        <end position="27"/>
    </location>
</feature>
<reference evidence="7 8" key="1">
    <citation type="submission" date="2019-01" db="EMBL/GenBank/DDBJ databases">
        <title>Sequencing of cultivated peanut Arachis hypogaea provides insights into genome evolution and oil improvement.</title>
        <authorList>
            <person name="Chen X."/>
        </authorList>
    </citation>
    <scope>NUCLEOTIDE SEQUENCE [LARGE SCALE GENOMIC DNA]</scope>
    <source>
        <strain evidence="8">cv. Fuhuasheng</strain>
        <tissue evidence="7">Leaves</tissue>
    </source>
</reference>
<name>A0A444WT40_ARAHY</name>
<evidence type="ECO:0000313" key="7">
    <source>
        <dbReference type="EMBL" id="RYQ80597.1"/>
    </source>
</evidence>
<dbReference type="Pfam" id="PF13499">
    <property type="entry name" value="EF-hand_7"/>
    <property type="match status" value="2"/>
</dbReference>
<evidence type="ECO:0000256" key="3">
    <source>
        <dbReference type="ARBA" id="ARBA00022737"/>
    </source>
</evidence>
<evidence type="ECO:0000256" key="1">
    <source>
        <dbReference type="ARBA" id="ARBA00003291"/>
    </source>
</evidence>
<dbReference type="PROSITE" id="PS00018">
    <property type="entry name" value="EF_HAND_1"/>
    <property type="match status" value="3"/>
</dbReference>
<keyword evidence="4" id="KW-0106">Calcium</keyword>
<dbReference type="STRING" id="3818.A0A444WT40"/>
<keyword evidence="2" id="KW-0479">Metal-binding</keyword>
<feature type="domain" description="EF-hand" evidence="6">
    <location>
        <begin position="30"/>
        <end position="65"/>
    </location>
</feature>
<feature type="domain" description="EF-hand" evidence="6">
    <location>
        <begin position="100"/>
        <end position="135"/>
    </location>
</feature>
<dbReference type="CDD" id="cd00051">
    <property type="entry name" value="EFh"/>
    <property type="match status" value="2"/>
</dbReference>
<dbReference type="Gramene" id="arahy.Tifrunner.gnm2.ann2.Ah05g077300.1">
    <property type="protein sequence ID" value="arahy.Tifrunner.gnm2.ann2.Ah05g077300.1-CDS-1"/>
    <property type="gene ID" value="arahy.Tifrunner.gnm2.ann2.Ah05g077300"/>
</dbReference>
<feature type="compositionally biased region" description="Polar residues" evidence="5">
    <location>
        <begin position="7"/>
        <end position="25"/>
    </location>
</feature>
<dbReference type="PANTHER" id="PTHR10891">
    <property type="entry name" value="EF-HAND CALCIUM-BINDING DOMAIN CONTAINING PROTEIN"/>
    <property type="match status" value="1"/>
</dbReference>
<dbReference type="InterPro" id="IPR018247">
    <property type="entry name" value="EF_Hand_1_Ca_BS"/>
</dbReference>
<dbReference type="EMBL" id="SDMP01000021">
    <property type="protein sequence ID" value="RYQ80597.1"/>
    <property type="molecule type" value="Genomic_DNA"/>
</dbReference>
<keyword evidence="8" id="KW-1185">Reference proteome</keyword>
<comment type="caution">
    <text evidence="7">The sequence shown here is derived from an EMBL/GenBank/DDBJ whole genome shotgun (WGS) entry which is preliminary data.</text>
</comment>